<dbReference type="EMBL" id="POUD01000026">
    <property type="protein sequence ID" value="PZG20427.1"/>
    <property type="molecule type" value="Genomic_DNA"/>
</dbReference>
<reference evidence="1 2" key="1">
    <citation type="submission" date="2018-01" db="EMBL/GenBank/DDBJ databases">
        <title>Draft genome sequence of Nonomuraea sp. KC333.</title>
        <authorList>
            <person name="Sahin N."/>
            <person name="Saygin H."/>
            <person name="Ay H."/>
        </authorList>
    </citation>
    <scope>NUCLEOTIDE SEQUENCE [LARGE SCALE GENOMIC DNA]</scope>
    <source>
        <strain evidence="1 2">KC333</strain>
    </source>
</reference>
<dbReference type="InterPro" id="IPR016888">
    <property type="entry name" value="UCP028498"/>
</dbReference>
<dbReference type="AlphaFoldDB" id="A0A2W2FFK3"/>
<dbReference type="Gene3D" id="2.30.110.10">
    <property type="entry name" value="Electron Transport, Fmn-binding Protein, Chain A"/>
    <property type="match status" value="1"/>
</dbReference>
<comment type="caution">
    <text evidence="1">The sequence shown here is derived from an EMBL/GenBank/DDBJ whole genome shotgun (WGS) entry which is preliminary data.</text>
</comment>
<keyword evidence="2" id="KW-1185">Reference proteome</keyword>
<accession>A0A2W2FFK3</accession>
<evidence type="ECO:0000313" key="2">
    <source>
        <dbReference type="Proteomes" id="UP000249304"/>
    </source>
</evidence>
<dbReference type="InterPro" id="IPR012349">
    <property type="entry name" value="Split_barrel_FMN-bd"/>
</dbReference>
<evidence type="ECO:0000313" key="1">
    <source>
        <dbReference type="EMBL" id="PZG20427.1"/>
    </source>
</evidence>
<dbReference type="Pfam" id="PF10012">
    <property type="entry name" value="DUF2255"/>
    <property type="match status" value="1"/>
</dbReference>
<dbReference type="OrthoDB" id="162563at2"/>
<organism evidence="1 2">
    <name type="scientific">Nonomuraea aridisoli</name>
    <dbReference type="NCBI Taxonomy" id="2070368"/>
    <lineage>
        <taxon>Bacteria</taxon>
        <taxon>Bacillati</taxon>
        <taxon>Actinomycetota</taxon>
        <taxon>Actinomycetes</taxon>
        <taxon>Streptosporangiales</taxon>
        <taxon>Streptosporangiaceae</taxon>
        <taxon>Nonomuraea</taxon>
    </lineage>
</organism>
<proteinExistence type="predicted"/>
<sequence>MTTWTSDEINRIATADELEVAPLGGDGTRLRPVPIWVVRHDDDLYVRSYKGDDGRWYRAAKASGQGSIQAGGVDRDVTFVAEDDPGLNEQIDAAYRSKYHRYGQNYVETIVSPGVRATTLKLLPR</sequence>
<dbReference type="RefSeq" id="WP_111178171.1">
    <property type="nucleotide sequence ID" value="NZ_POUD01000026.1"/>
</dbReference>
<protein>
    <submittedName>
        <fullName evidence="1">DUF2255 domain-containing protein</fullName>
    </submittedName>
</protein>
<name>A0A2W2FFK3_9ACTN</name>
<dbReference type="Proteomes" id="UP000249304">
    <property type="component" value="Unassembled WGS sequence"/>
</dbReference>
<gene>
    <name evidence="1" type="ORF">C1J01_09410</name>
</gene>